<dbReference type="NCBIfam" id="TIGR01727">
    <property type="entry name" value="oligo_HPY"/>
    <property type="match status" value="1"/>
</dbReference>
<dbReference type="Pfam" id="PF08352">
    <property type="entry name" value="oligo_HPY"/>
    <property type="match status" value="1"/>
</dbReference>
<sequence>MNHSIKADHLNATPVEGTQPLLQVRNLCKYFPVYSQGFVRKEISKIKAVDQVSFDLMPGETLGLVGESGSGKTTCARSILRALRPTSGEVIMNLPDGRRLDLAQLSNKALKPLRQQMQMIFQDPYASLNPRMTVGDIVAEPMKIHGLAKGSELDDRVERILGKVGLKPEHRHRYPHAFSGGQRQRVGIARALIMNPSLVVADEAVSALDVSVQAQVINLLGDLQEEFGLTYIFVAHDLSVVRHLCDKVAVMYAGRIVEMASSAALFEDPKHPYTRSLLSAVPYPDPDITMEFELGGEVADAGNLPSGCSFHPRCKDCFEPCDQRTPQLETMPDGAQVACHLCSQANVSK</sequence>
<dbReference type="InterPro" id="IPR013563">
    <property type="entry name" value="Oligopep_ABC_C"/>
</dbReference>
<keyword evidence="4 6" id="KW-0067">ATP-binding</keyword>
<dbReference type="SMART" id="SM00382">
    <property type="entry name" value="AAA"/>
    <property type="match status" value="1"/>
</dbReference>
<dbReference type="PROSITE" id="PS00211">
    <property type="entry name" value="ABC_TRANSPORTER_1"/>
    <property type="match status" value="1"/>
</dbReference>
<protein>
    <submittedName>
        <fullName evidence="6">Oligopeptide/dipeptide ABC transporter ATP-binding protein</fullName>
    </submittedName>
</protein>
<dbReference type="InterPro" id="IPR050319">
    <property type="entry name" value="ABC_transp_ATP-bind"/>
</dbReference>
<evidence type="ECO:0000259" key="5">
    <source>
        <dbReference type="PROSITE" id="PS50893"/>
    </source>
</evidence>
<evidence type="ECO:0000256" key="1">
    <source>
        <dbReference type="ARBA" id="ARBA00005417"/>
    </source>
</evidence>
<dbReference type="GO" id="GO:0005524">
    <property type="term" value="F:ATP binding"/>
    <property type="evidence" value="ECO:0007669"/>
    <property type="project" value="UniProtKB-KW"/>
</dbReference>
<dbReference type="InterPro" id="IPR027417">
    <property type="entry name" value="P-loop_NTPase"/>
</dbReference>
<feature type="domain" description="ABC transporter" evidence="5">
    <location>
        <begin position="22"/>
        <end position="278"/>
    </location>
</feature>
<reference evidence="6 7" key="1">
    <citation type="submission" date="2023-11" db="EMBL/GenBank/DDBJ databases">
        <title>Coraliomargarita sp. nov., isolated from marine algae.</title>
        <authorList>
            <person name="Lee J.K."/>
            <person name="Baek J.H."/>
            <person name="Kim J.M."/>
            <person name="Choi D.G."/>
            <person name="Jeon C.O."/>
        </authorList>
    </citation>
    <scope>NUCLEOTIDE SEQUENCE [LARGE SCALE GENOMIC DNA]</scope>
    <source>
        <strain evidence="6 7">J2-16</strain>
    </source>
</reference>
<dbReference type="RefSeq" id="WP_319832256.1">
    <property type="nucleotide sequence ID" value="NZ_CP138858.1"/>
</dbReference>
<organism evidence="6 7">
    <name type="scientific">Coraliomargarita algicola</name>
    <dbReference type="NCBI Taxonomy" id="3092156"/>
    <lineage>
        <taxon>Bacteria</taxon>
        <taxon>Pseudomonadati</taxon>
        <taxon>Verrucomicrobiota</taxon>
        <taxon>Opitutia</taxon>
        <taxon>Puniceicoccales</taxon>
        <taxon>Coraliomargaritaceae</taxon>
        <taxon>Coraliomargarita</taxon>
    </lineage>
</organism>
<dbReference type="Pfam" id="PF00005">
    <property type="entry name" value="ABC_tran"/>
    <property type="match status" value="1"/>
</dbReference>
<evidence type="ECO:0000256" key="4">
    <source>
        <dbReference type="ARBA" id="ARBA00022840"/>
    </source>
</evidence>
<keyword evidence="2" id="KW-0813">Transport</keyword>
<dbReference type="CDD" id="cd03257">
    <property type="entry name" value="ABC_NikE_OppD_transporters"/>
    <property type="match status" value="1"/>
</dbReference>
<keyword evidence="7" id="KW-1185">Reference proteome</keyword>
<evidence type="ECO:0000256" key="3">
    <source>
        <dbReference type="ARBA" id="ARBA00022741"/>
    </source>
</evidence>
<dbReference type="PANTHER" id="PTHR43776:SF7">
    <property type="entry name" value="D,D-DIPEPTIDE TRANSPORT ATP-BINDING PROTEIN DDPF-RELATED"/>
    <property type="match status" value="1"/>
</dbReference>
<gene>
    <name evidence="6" type="ORF">SH580_18255</name>
</gene>
<keyword evidence="3" id="KW-0547">Nucleotide-binding</keyword>
<evidence type="ECO:0000313" key="7">
    <source>
        <dbReference type="Proteomes" id="UP001324993"/>
    </source>
</evidence>
<dbReference type="Proteomes" id="UP001324993">
    <property type="component" value="Chromosome"/>
</dbReference>
<dbReference type="EMBL" id="CP138858">
    <property type="protein sequence ID" value="WPJ95367.1"/>
    <property type="molecule type" value="Genomic_DNA"/>
</dbReference>
<dbReference type="PANTHER" id="PTHR43776">
    <property type="entry name" value="TRANSPORT ATP-BINDING PROTEIN"/>
    <property type="match status" value="1"/>
</dbReference>
<dbReference type="InterPro" id="IPR003439">
    <property type="entry name" value="ABC_transporter-like_ATP-bd"/>
</dbReference>
<evidence type="ECO:0000313" key="6">
    <source>
        <dbReference type="EMBL" id="WPJ95367.1"/>
    </source>
</evidence>
<dbReference type="SUPFAM" id="SSF52540">
    <property type="entry name" value="P-loop containing nucleoside triphosphate hydrolases"/>
    <property type="match status" value="1"/>
</dbReference>
<name>A0ABZ0RIL9_9BACT</name>
<dbReference type="Gene3D" id="3.40.50.300">
    <property type="entry name" value="P-loop containing nucleotide triphosphate hydrolases"/>
    <property type="match status" value="1"/>
</dbReference>
<accession>A0ABZ0RIL9</accession>
<comment type="similarity">
    <text evidence="1">Belongs to the ABC transporter superfamily.</text>
</comment>
<proteinExistence type="inferred from homology"/>
<evidence type="ECO:0000256" key="2">
    <source>
        <dbReference type="ARBA" id="ARBA00022448"/>
    </source>
</evidence>
<dbReference type="PROSITE" id="PS50893">
    <property type="entry name" value="ABC_TRANSPORTER_2"/>
    <property type="match status" value="1"/>
</dbReference>
<dbReference type="InterPro" id="IPR017871">
    <property type="entry name" value="ABC_transporter-like_CS"/>
</dbReference>
<dbReference type="InterPro" id="IPR003593">
    <property type="entry name" value="AAA+_ATPase"/>
</dbReference>